<accession>A0A832M368</accession>
<dbReference type="Pfam" id="PF05019">
    <property type="entry name" value="Coq4"/>
    <property type="match status" value="1"/>
</dbReference>
<dbReference type="GO" id="GO:0006744">
    <property type="term" value="P:ubiquinone biosynthetic process"/>
    <property type="evidence" value="ECO:0007669"/>
    <property type="project" value="InterPro"/>
</dbReference>
<organism evidence="1">
    <name type="scientific">Oscillatoriales cyanobacterium SpSt-402</name>
    <dbReference type="NCBI Taxonomy" id="2282168"/>
    <lineage>
        <taxon>Bacteria</taxon>
        <taxon>Bacillati</taxon>
        <taxon>Cyanobacteriota</taxon>
        <taxon>Cyanophyceae</taxon>
        <taxon>Oscillatoriophycideae</taxon>
        <taxon>Oscillatoriales</taxon>
    </lineage>
</organism>
<dbReference type="EMBL" id="DSRD01000684">
    <property type="protein sequence ID" value="HGW94803.1"/>
    <property type="molecule type" value="Genomic_DNA"/>
</dbReference>
<sequence>MEATPMSKMHPQRSRRFPSGMLLALKGLVALIRYGTHLKQANLNPNFFRQVEVVDDASHLFQRLRQTHDISHIITGFGIDGLGEMELKAFEYAQTRRPMAVVLIGLVIWIFQAGESQLSSTSVMQGNTSIDETKINCLV</sequence>
<evidence type="ECO:0000313" key="1">
    <source>
        <dbReference type="EMBL" id="HGW94803.1"/>
    </source>
</evidence>
<dbReference type="InterPro" id="IPR007715">
    <property type="entry name" value="Coq4"/>
</dbReference>
<dbReference type="PANTHER" id="PTHR12922">
    <property type="entry name" value="UBIQUINONE BIOSYNTHESIS PROTEIN"/>
    <property type="match status" value="1"/>
</dbReference>
<reference evidence="1" key="1">
    <citation type="journal article" date="2020" name="mSystems">
        <title>Genome- and Community-Level Interaction Insights into Carbon Utilization and Element Cycling Functions of Hydrothermarchaeota in Hydrothermal Sediment.</title>
        <authorList>
            <person name="Zhou Z."/>
            <person name="Liu Y."/>
            <person name="Xu W."/>
            <person name="Pan J."/>
            <person name="Luo Z.H."/>
            <person name="Li M."/>
        </authorList>
    </citation>
    <scope>NUCLEOTIDE SEQUENCE [LARGE SCALE GENOMIC DNA]</scope>
    <source>
        <strain evidence="1">SpSt-402</strain>
    </source>
</reference>
<name>A0A832M368_9CYAN</name>
<gene>
    <name evidence="1" type="ORF">ENR47_11050</name>
</gene>
<comment type="caution">
    <text evidence="1">The sequence shown here is derived from an EMBL/GenBank/DDBJ whole genome shotgun (WGS) entry which is preliminary data.</text>
</comment>
<protein>
    <submittedName>
        <fullName evidence="1">Uncharacterized protein</fullName>
    </submittedName>
</protein>
<dbReference type="PANTHER" id="PTHR12922:SF7">
    <property type="entry name" value="UBIQUINONE BIOSYNTHESIS PROTEIN COQ4 HOMOLOG, MITOCHONDRIAL"/>
    <property type="match status" value="1"/>
</dbReference>
<dbReference type="AlphaFoldDB" id="A0A832M368"/>
<proteinExistence type="predicted"/>